<evidence type="ECO:0000256" key="6">
    <source>
        <dbReference type="ARBA" id="ARBA00022833"/>
    </source>
</evidence>
<feature type="binding site" evidence="7">
    <location>
        <position position="128"/>
    </location>
    <ligand>
        <name>Zn(2+)</name>
        <dbReference type="ChEBI" id="CHEBI:29105"/>
        <label>1</label>
    </ligand>
</feature>
<dbReference type="InterPro" id="IPR036866">
    <property type="entry name" value="RibonucZ/Hydroxyglut_hydro"/>
</dbReference>
<dbReference type="SMART" id="SM00849">
    <property type="entry name" value="Lactamase_B"/>
    <property type="match status" value="1"/>
</dbReference>
<dbReference type="Proteomes" id="UP000005933">
    <property type="component" value="Unassembled WGS sequence"/>
</dbReference>
<dbReference type="GO" id="GO:0046872">
    <property type="term" value="F:metal ion binding"/>
    <property type="evidence" value="ECO:0007669"/>
    <property type="project" value="UniProtKB-KW"/>
</dbReference>
<feature type="binding site" evidence="7">
    <location>
        <position position="191"/>
    </location>
    <ligand>
        <name>Zn(2+)</name>
        <dbReference type="ChEBI" id="CHEBI:29105"/>
        <label>1</label>
    </ligand>
</feature>
<dbReference type="GO" id="GO:0004416">
    <property type="term" value="F:hydroxyacylglutathione hydrolase activity"/>
    <property type="evidence" value="ECO:0007669"/>
    <property type="project" value="UniProtKB-UniRule"/>
</dbReference>
<evidence type="ECO:0000259" key="8">
    <source>
        <dbReference type="SMART" id="SM00849"/>
    </source>
</evidence>
<comment type="similarity">
    <text evidence="3 7">Belongs to the metallo-beta-lactamase superfamily. Glyoxalase II family.</text>
</comment>
<dbReference type="HAMAP" id="MF_01374">
    <property type="entry name" value="Glyoxalase_2"/>
    <property type="match status" value="1"/>
</dbReference>
<dbReference type="InterPro" id="IPR050110">
    <property type="entry name" value="Glyoxalase_II_hydrolase"/>
</dbReference>
<feature type="binding site" evidence="7">
    <location>
        <position position="131"/>
    </location>
    <ligand>
        <name>Zn(2+)</name>
        <dbReference type="ChEBI" id="CHEBI:29105"/>
        <label>2</label>
    </ligand>
</feature>
<keyword evidence="6 7" id="KW-0862">Zinc</keyword>
<evidence type="ECO:0000313" key="9">
    <source>
        <dbReference type="EMBL" id="EAP72689.1"/>
    </source>
</evidence>
<comment type="pathway">
    <text evidence="2 7">Secondary metabolite metabolism; methylglyoxal degradation; (R)-lactate from methylglyoxal: step 2/2.</text>
</comment>
<dbReference type="Pfam" id="PF00753">
    <property type="entry name" value="Lactamase_B"/>
    <property type="match status" value="1"/>
</dbReference>
<name>A0AB33VCS5_RALSU</name>
<dbReference type="CDD" id="cd07723">
    <property type="entry name" value="hydroxyacylglutathione_hydrolase_MBL-fold"/>
    <property type="match status" value="1"/>
</dbReference>
<dbReference type="InterPro" id="IPR001279">
    <property type="entry name" value="Metallo-B-lactamas"/>
</dbReference>
<evidence type="ECO:0000313" key="10">
    <source>
        <dbReference type="Proteomes" id="UP000005933"/>
    </source>
</evidence>
<evidence type="ECO:0000256" key="7">
    <source>
        <dbReference type="HAMAP-Rule" id="MF_01374"/>
    </source>
</evidence>
<keyword evidence="5 7" id="KW-0378">Hydrolase</keyword>
<evidence type="ECO:0000256" key="3">
    <source>
        <dbReference type="ARBA" id="ARBA00006759"/>
    </source>
</evidence>
<dbReference type="InterPro" id="IPR035680">
    <property type="entry name" value="Clx_II_MBL"/>
</dbReference>
<feature type="binding site" evidence="7">
    <location>
        <position position="215"/>
    </location>
    <ligand>
        <name>Zn(2+)</name>
        <dbReference type="ChEBI" id="CHEBI:29105"/>
        <label>2</label>
    </ligand>
</feature>
<comment type="caution">
    <text evidence="9">The sequence shown here is derived from an EMBL/GenBank/DDBJ whole genome shotgun (WGS) entry which is preliminary data.</text>
</comment>
<dbReference type="SUPFAM" id="SSF56281">
    <property type="entry name" value="Metallo-hydrolase/oxidoreductase"/>
    <property type="match status" value="1"/>
</dbReference>
<dbReference type="Gene3D" id="3.60.15.10">
    <property type="entry name" value="Ribonuclease Z/Hydroxyacylglutathione hydrolase-like"/>
    <property type="match status" value="1"/>
</dbReference>
<accession>A0AB33VCS5</accession>
<dbReference type="GO" id="GO:0019243">
    <property type="term" value="P:methylglyoxal catabolic process to D-lactate via S-lactoyl-glutathione"/>
    <property type="evidence" value="ECO:0007669"/>
    <property type="project" value="UniProtKB-UniRule"/>
</dbReference>
<proteinExistence type="inferred from homology"/>
<comment type="catalytic activity">
    <reaction evidence="1 7">
        <text>an S-(2-hydroxyacyl)glutathione + H2O = a 2-hydroxy carboxylate + glutathione + H(+)</text>
        <dbReference type="Rhea" id="RHEA:21864"/>
        <dbReference type="ChEBI" id="CHEBI:15377"/>
        <dbReference type="ChEBI" id="CHEBI:15378"/>
        <dbReference type="ChEBI" id="CHEBI:57925"/>
        <dbReference type="ChEBI" id="CHEBI:58896"/>
        <dbReference type="ChEBI" id="CHEBI:71261"/>
        <dbReference type="EC" id="3.1.2.6"/>
    </reaction>
</comment>
<evidence type="ECO:0000256" key="5">
    <source>
        <dbReference type="ARBA" id="ARBA00022801"/>
    </source>
</evidence>
<dbReference type="NCBIfam" id="TIGR03413">
    <property type="entry name" value="GSH_gloB"/>
    <property type="match status" value="1"/>
</dbReference>
<feature type="binding site" evidence="7">
    <location>
        <position position="130"/>
    </location>
    <ligand>
        <name>Zn(2+)</name>
        <dbReference type="ChEBI" id="CHEBI:29105"/>
        <label>2</label>
    </ligand>
</feature>
<dbReference type="AlphaFoldDB" id="A0AB33VCS5"/>
<comment type="cofactor">
    <cofactor evidence="7">
        <name>Zn(2+)</name>
        <dbReference type="ChEBI" id="CHEBI:29105"/>
    </cofactor>
    <text evidence="7">Binds 2 Zn(2+) ions per subunit.</text>
</comment>
<feature type="domain" description="Metallo-beta-lactamase" evidence="8">
    <location>
        <begin position="85"/>
        <end position="253"/>
    </location>
</feature>
<evidence type="ECO:0000256" key="1">
    <source>
        <dbReference type="ARBA" id="ARBA00001623"/>
    </source>
</evidence>
<evidence type="ECO:0000256" key="2">
    <source>
        <dbReference type="ARBA" id="ARBA00004963"/>
    </source>
</evidence>
<comment type="function">
    <text evidence="7">Thiolesterase that catalyzes the hydrolysis of S-D-lactoyl-glutathione to form glutathione and D-lactic acid.</text>
</comment>
<dbReference type="Pfam" id="PF16123">
    <property type="entry name" value="HAGH_C"/>
    <property type="match status" value="1"/>
</dbReference>
<dbReference type="InterPro" id="IPR032282">
    <property type="entry name" value="HAGH_C"/>
</dbReference>
<dbReference type="EMBL" id="AAKL01000025">
    <property type="protein sequence ID" value="EAP72689.1"/>
    <property type="molecule type" value="Genomic_DNA"/>
</dbReference>
<dbReference type="EC" id="3.1.2.6" evidence="7"/>
<dbReference type="PANTHER" id="PTHR43705:SF1">
    <property type="entry name" value="HYDROXYACYLGLUTATHIONE HYDROLASE GLOB"/>
    <property type="match status" value="1"/>
</dbReference>
<comment type="subunit">
    <text evidence="7">Monomer.</text>
</comment>
<reference evidence="9 10" key="1">
    <citation type="journal article" date="2006" name="Mol. Plant Microbe Interact.">
        <title>Identification of open reading frames unique to a select agent: Ralstonia solanacearum race 3 biovar 2.</title>
        <authorList>
            <person name="Gabriel D.W."/>
            <person name="Allen C."/>
            <person name="Schell M."/>
            <person name="Denny T.P."/>
            <person name="Greenberg J.T."/>
            <person name="Duan Y.P."/>
            <person name="Flores-Cruz Z."/>
            <person name="Huang Q."/>
            <person name="Clifford J.M."/>
            <person name="Presting G."/>
            <person name="Gonzalez E.T."/>
            <person name="Reddy J."/>
            <person name="Elphinstone J."/>
            <person name="Swanson J."/>
            <person name="Yao J."/>
            <person name="Mulholland V."/>
            <person name="Liu L."/>
            <person name="Farmerie W."/>
            <person name="Patnaikuni M."/>
            <person name="Balogh B."/>
            <person name="Norman D."/>
            <person name="Alvarez A."/>
            <person name="Castillo J.A."/>
            <person name="Jones J."/>
            <person name="Saddler G."/>
            <person name="Walunas T."/>
            <person name="Zhukov A."/>
            <person name="Mikhailova N."/>
        </authorList>
    </citation>
    <scope>NUCLEOTIDE SEQUENCE [LARGE SCALE GENOMIC DNA]</scope>
    <source>
        <strain evidence="9 10">UW551</strain>
    </source>
</reference>
<dbReference type="PANTHER" id="PTHR43705">
    <property type="entry name" value="HYDROXYACYLGLUTATHIONE HYDROLASE"/>
    <property type="match status" value="1"/>
</dbReference>
<gene>
    <name evidence="7" type="primary">gloB</name>
    <name evidence="9" type="ORF">RRSL_02194</name>
</gene>
<feature type="binding site" evidence="7">
    <location>
        <position position="253"/>
    </location>
    <ligand>
        <name>Zn(2+)</name>
        <dbReference type="ChEBI" id="CHEBI:29105"/>
        <label>2</label>
    </ligand>
</feature>
<feature type="binding site" evidence="7">
    <location>
        <position position="126"/>
    </location>
    <ligand>
        <name>Zn(2+)</name>
        <dbReference type="ChEBI" id="CHEBI:29105"/>
        <label>1</label>
    </ligand>
</feature>
<protein>
    <recommendedName>
        <fullName evidence="7">Hydroxyacylglutathione hydrolase</fullName>
        <ecNumber evidence="7">3.1.2.6</ecNumber>
    </recommendedName>
    <alternativeName>
        <fullName evidence="7">Glyoxalase II</fullName>
        <shortName evidence="7">Glx II</shortName>
    </alternativeName>
</protein>
<organism evidence="9 10">
    <name type="scientific">Ralstonia solanacearum (strain UW551)</name>
    <dbReference type="NCBI Taxonomy" id="342110"/>
    <lineage>
        <taxon>Bacteria</taxon>
        <taxon>Pseudomonadati</taxon>
        <taxon>Pseudomonadota</taxon>
        <taxon>Betaproteobacteria</taxon>
        <taxon>Burkholderiales</taxon>
        <taxon>Burkholderiaceae</taxon>
        <taxon>Ralstonia</taxon>
        <taxon>Ralstonia solanacearum species complex</taxon>
    </lineage>
</organism>
<feature type="binding site" evidence="7">
    <location>
        <position position="215"/>
    </location>
    <ligand>
        <name>Zn(2+)</name>
        <dbReference type="ChEBI" id="CHEBI:29105"/>
        <label>1</label>
    </ligand>
</feature>
<keyword evidence="4 7" id="KW-0479">Metal-binding</keyword>
<evidence type="ECO:0000256" key="4">
    <source>
        <dbReference type="ARBA" id="ARBA00022723"/>
    </source>
</evidence>
<dbReference type="InterPro" id="IPR017782">
    <property type="entry name" value="Hydroxyacylglutathione_Hdrlase"/>
</dbReference>
<sequence length="342" mass="36643">MTRAIRGMRFSRSASKPGWPSCSAWKPNMSATVRSNWACSQRRTYCPGGEASQWCQSIMRRSEEESGMVQGGVPLAVEAIAAFTDNYIWALHDGRVAAVVDPGDAQPVLRFLQARGLALGAIVITHHHGDHVGGVQALVDAHPRDPSGAPLPVIGPVGESIPCRTQSVREGDTVTLAHPAAIFHVLDVPGHTRGHVAYVGRLQGQDAPASLFCGDTLFATGCGRLFEGTPAQMRRSLSKLAALPPDTRVYCAHEYTASNVRFARAVEPGNIALAAWEDEVAVLRTDGRATVPTTVGHERATNPFMRSDEPTVAASVARHAGIGMDDPVAVFAALREWKNGFR</sequence>